<organism evidence="1 2">
    <name type="scientific">Photorhabdus thracensis</name>
    <dbReference type="NCBI Taxonomy" id="230089"/>
    <lineage>
        <taxon>Bacteria</taxon>
        <taxon>Pseudomonadati</taxon>
        <taxon>Pseudomonadota</taxon>
        <taxon>Gammaproteobacteria</taxon>
        <taxon>Enterobacterales</taxon>
        <taxon>Morganellaceae</taxon>
        <taxon>Photorhabdus</taxon>
    </lineage>
</organism>
<reference evidence="1 2" key="1">
    <citation type="journal article" date="2015" name="J. Biotechnol.">
        <title>Complete genome sequence of Photorhabdus temperata subsp. thracensis 39-8(T), an entomopathogenic bacterium for the improved commercial bioinsecticide.</title>
        <authorList>
            <person name="Kwak Y."/>
            <person name="Shin J.H."/>
        </authorList>
    </citation>
    <scope>NUCLEOTIDE SEQUENCE [LARGE SCALE GENOMIC DNA]</scope>
    <source>
        <strain evidence="1 2">DSM 15199</strain>
    </source>
</reference>
<dbReference type="AlphaFoldDB" id="A0A0F7LIZ5"/>
<dbReference type="PATRIC" id="fig|230089.6.peg.867"/>
<sequence length="144" mass="16500">MSSITNIHKTLCAASQPMSVSDLLAEHPSIPRRTIQRWLGQLVEDGKVHALGEGRGRRYVISERETLKQVTERSGDFPSYIPLSEDSKDVLRYIDQPMKARVPVGYQREFLESYKPNVTHYLSVPIRNQLWRMGGKTQIIFSLT</sequence>
<keyword evidence="2" id="KW-1185">Reference proteome</keyword>
<evidence type="ECO:0000313" key="1">
    <source>
        <dbReference type="EMBL" id="AKH62610.1"/>
    </source>
</evidence>
<evidence type="ECO:0000313" key="2">
    <source>
        <dbReference type="Proteomes" id="UP000034866"/>
    </source>
</evidence>
<dbReference type="EMBL" id="CP011104">
    <property type="protein sequence ID" value="AKH62610.1"/>
    <property type="molecule type" value="Genomic_DNA"/>
</dbReference>
<dbReference type="RefSeq" id="WP_046974000.1">
    <property type="nucleotide sequence ID" value="NZ_JAGJJU010000070.1"/>
</dbReference>
<proteinExistence type="predicted"/>
<accession>A0A0F7LIZ5</accession>
<dbReference type="Proteomes" id="UP000034866">
    <property type="component" value="Chromosome"/>
</dbReference>
<dbReference type="InterPro" id="IPR036388">
    <property type="entry name" value="WH-like_DNA-bd_sf"/>
</dbReference>
<name>A0A0F7LIZ5_9GAMM</name>
<protein>
    <submittedName>
        <fullName evidence="1">Uncharacterized protein</fullName>
    </submittedName>
</protein>
<dbReference type="InterPro" id="IPR036390">
    <property type="entry name" value="WH_DNA-bd_sf"/>
</dbReference>
<dbReference type="Gene3D" id="1.10.10.10">
    <property type="entry name" value="Winged helix-like DNA-binding domain superfamily/Winged helix DNA-binding domain"/>
    <property type="match status" value="1"/>
</dbReference>
<reference evidence="2" key="2">
    <citation type="submission" date="2015-03" db="EMBL/GenBank/DDBJ databases">
        <title>Genome sequence of Azospirillum thiophilum strain DSM 21654T.</title>
        <authorList>
            <person name="Kwak Y."/>
            <person name="Shin J.-H."/>
        </authorList>
    </citation>
    <scope>NUCLEOTIDE SEQUENCE [LARGE SCALE GENOMIC DNA]</scope>
    <source>
        <strain evidence="2">DSM 15199</strain>
    </source>
</reference>
<dbReference type="KEGG" id="ptt:VY86_03895"/>
<dbReference type="SUPFAM" id="SSF46785">
    <property type="entry name" value="Winged helix' DNA-binding domain"/>
    <property type="match status" value="1"/>
</dbReference>
<gene>
    <name evidence="1" type="ORF">VY86_03895</name>
</gene>